<feature type="region of interest" description="Disordered" evidence="1">
    <location>
        <begin position="78"/>
        <end position="97"/>
    </location>
</feature>
<accession>A0A0T7GPX1</accession>
<evidence type="ECO:0000313" key="3">
    <source>
        <dbReference type="Proteomes" id="UP000039660"/>
    </source>
</evidence>
<name>A0A0T7GPX1_NEOGA</name>
<dbReference type="Proteomes" id="UP000039660">
    <property type="component" value="Unassembled WGS sequence"/>
</dbReference>
<organism evidence="2 3">
    <name type="scientific">Neorhizobium galegae bv. officinalis</name>
    <dbReference type="NCBI Taxonomy" id="323656"/>
    <lineage>
        <taxon>Bacteria</taxon>
        <taxon>Pseudomonadati</taxon>
        <taxon>Pseudomonadota</taxon>
        <taxon>Alphaproteobacteria</taxon>
        <taxon>Hyphomicrobiales</taxon>
        <taxon>Rhizobiaceae</taxon>
        <taxon>Rhizobium/Agrobacterium group</taxon>
        <taxon>Neorhizobium</taxon>
    </lineage>
</organism>
<gene>
    <name evidence="2" type="ORF">NGAL_HAMBI1189_28740</name>
</gene>
<evidence type="ECO:0000256" key="1">
    <source>
        <dbReference type="SAM" id="MobiDB-lite"/>
    </source>
</evidence>
<protein>
    <submittedName>
        <fullName evidence="2">Uncharacterized protein</fullName>
    </submittedName>
</protein>
<dbReference type="EMBL" id="CCRK01000005">
    <property type="protein sequence ID" value="CDZ49266.1"/>
    <property type="molecule type" value="Genomic_DNA"/>
</dbReference>
<proteinExistence type="predicted"/>
<evidence type="ECO:0000313" key="2">
    <source>
        <dbReference type="EMBL" id="CDZ49266.1"/>
    </source>
</evidence>
<sequence length="97" mass="10949">MEKRTSLQNEFDIVFGLVTASAMNLDYFNKPVENCGPFPFLRSDKVSSQKFTIARVASFQPFFQLSYRFRMAQVCPRDPGIGPSKDKSPFGRTKASA</sequence>
<reference evidence="2 3" key="1">
    <citation type="submission" date="2014-08" db="EMBL/GenBank/DDBJ databases">
        <authorList>
            <person name="Chen Y.-H."/>
        </authorList>
    </citation>
    <scope>NUCLEOTIDE SEQUENCE [LARGE SCALE GENOMIC DNA]</scope>
</reference>
<dbReference type="AlphaFoldDB" id="A0A0T7GPX1"/>